<evidence type="ECO:0000313" key="1">
    <source>
        <dbReference type="EMBL" id="BBO31678.1"/>
    </source>
</evidence>
<dbReference type="Proteomes" id="UP000326837">
    <property type="component" value="Chromosome"/>
</dbReference>
<name>A0A5K7X559_9BACT</name>
<reference evidence="2" key="1">
    <citation type="submission" date="2019-10" db="EMBL/GenBank/DDBJ databases">
        <title>Lacipirellula parvula gen. nov., sp. nov., representing a lineage of planctomycetes widespread in freshwater anoxic habitats, and description of the family Lacipirellulaceae.</title>
        <authorList>
            <person name="Dedysh S.N."/>
            <person name="Kulichevskaya I.S."/>
            <person name="Beletsky A.V."/>
            <person name="Rakitin A.L."/>
            <person name="Mardanov A.V."/>
            <person name="Ivanova A.A."/>
            <person name="Saltykova V.X."/>
            <person name="Rijpstra W.I.C."/>
            <person name="Sinninghe Damste J.S."/>
            <person name="Ravin N.V."/>
        </authorList>
    </citation>
    <scope>NUCLEOTIDE SEQUENCE [LARGE SCALE GENOMIC DNA]</scope>
    <source>
        <strain evidence="2">PX69</strain>
    </source>
</reference>
<sequence length="128" mass="13992">MFEILSRRADGFWPWAAAILLTRSAFLGEFISTCEELLGIGPPASLGVFVDRGGSADDLSARSLCSISFAANSAASHFERYSVHLIAAEARRWDVKHGERMSRHDSRRRGVSGLLANCNLSGSKIGWH</sequence>
<proteinExistence type="predicted"/>
<evidence type="ECO:0000313" key="2">
    <source>
        <dbReference type="Proteomes" id="UP000326837"/>
    </source>
</evidence>
<accession>A0A5K7X559</accession>
<organism evidence="1 2">
    <name type="scientific">Lacipirellula parvula</name>
    <dbReference type="NCBI Taxonomy" id="2650471"/>
    <lineage>
        <taxon>Bacteria</taxon>
        <taxon>Pseudomonadati</taxon>
        <taxon>Planctomycetota</taxon>
        <taxon>Planctomycetia</taxon>
        <taxon>Pirellulales</taxon>
        <taxon>Lacipirellulaceae</taxon>
        <taxon>Lacipirellula</taxon>
    </lineage>
</organism>
<gene>
    <name evidence="1" type="ORF">PLANPX_1290</name>
</gene>
<dbReference type="EMBL" id="AP021861">
    <property type="protein sequence ID" value="BBO31678.1"/>
    <property type="molecule type" value="Genomic_DNA"/>
</dbReference>
<dbReference type="AlphaFoldDB" id="A0A5K7X559"/>
<keyword evidence="2" id="KW-1185">Reference proteome</keyword>
<protein>
    <submittedName>
        <fullName evidence="1">Uncharacterized protein</fullName>
    </submittedName>
</protein>
<dbReference type="KEGG" id="lpav:PLANPX_1290"/>